<evidence type="ECO:0000256" key="2">
    <source>
        <dbReference type="ARBA" id="ARBA00007203"/>
    </source>
</evidence>
<protein>
    <recommendedName>
        <fullName evidence="7">Pre-mRNA-splicing factor SLU7</fullName>
    </recommendedName>
</protein>
<evidence type="ECO:0000256" key="6">
    <source>
        <dbReference type="ARBA" id="ARBA00023242"/>
    </source>
</evidence>
<evidence type="ECO:0000256" key="1">
    <source>
        <dbReference type="ARBA" id="ARBA00004123"/>
    </source>
</evidence>
<keyword evidence="4 7" id="KW-0747">Spliceosome</keyword>
<evidence type="ECO:0000256" key="5">
    <source>
        <dbReference type="ARBA" id="ARBA00023187"/>
    </source>
</evidence>
<comment type="caution">
    <text evidence="10">The sequence shown here is derived from an EMBL/GenBank/DDBJ whole genome shotgun (WGS) entry which is preliminary data.</text>
</comment>
<keyword evidence="6 7" id="KW-0539">Nucleus</keyword>
<proteinExistence type="inferred from homology"/>
<keyword evidence="3 7" id="KW-0507">mRNA processing</keyword>
<feature type="compositionally biased region" description="Basic and acidic residues" evidence="8">
    <location>
        <begin position="482"/>
        <end position="494"/>
    </location>
</feature>
<keyword evidence="5 7" id="KW-0508">mRNA splicing</keyword>
<reference evidence="10" key="1">
    <citation type="submission" date="2016-04" db="EMBL/GenBank/DDBJ databases">
        <authorList>
            <person name="Nguyen H.D."/>
            <person name="Samba Siva P."/>
            <person name="Cullis J."/>
            <person name="Levesque C.A."/>
            <person name="Hambleton S."/>
        </authorList>
    </citation>
    <scope>NUCLEOTIDE SEQUENCE</scope>
    <source>
        <strain evidence="10">DAOMC 236416</strain>
    </source>
</reference>
<evidence type="ECO:0000256" key="7">
    <source>
        <dbReference type="RuleBase" id="RU367071"/>
    </source>
</evidence>
<dbReference type="Pfam" id="PF11708">
    <property type="entry name" value="Slu7"/>
    <property type="match status" value="1"/>
</dbReference>
<feature type="compositionally biased region" description="Basic residues" evidence="8">
    <location>
        <begin position="538"/>
        <end position="567"/>
    </location>
</feature>
<reference evidence="10" key="2">
    <citation type="journal article" date="2019" name="IMA Fungus">
        <title>Genome sequencing and comparison of five Tilletia species to identify candidate genes for the detection of regulated species infecting wheat.</title>
        <authorList>
            <person name="Nguyen H.D.T."/>
            <person name="Sultana T."/>
            <person name="Kesanakurti P."/>
            <person name="Hambleton S."/>
        </authorList>
    </citation>
    <scope>NUCLEOTIDE SEQUENCE</scope>
    <source>
        <strain evidence="10">DAOMC 236416</strain>
    </source>
</reference>
<comment type="subcellular location">
    <subcellularLocation>
        <location evidence="1 7">Nucleus</location>
    </subcellularLocation>
</comment>
<evidence type="ECO:0000256" key="4">
    <source>
        <dbReference type="ARBA" id="ARBA00022728"/>
    </source>
</evidence>
<evidence type="ECO:0000256" key="3">
    <source>
        <dbReference type="ARBA" id="ARBA00022664"/>
    </source>
</evidence>
<dbReference type="PANTHER" id="PTHR12942">
    <property type="entry name" value="STEP II SPLICING FACTOR SLU7"/>
    <property type="match status" value="1"/>
</dbReference>
<organism evidence="10 11">
    <name type="scientific">Tilletia indica</name>
    <dbReference type="NCBI Taxonomy" id="43049"/>
    <lineage>
        <taxon>Eukaryota</taxon>
        <taxon>Fungi</taxon>
        <taxon>Dikarya</taxon>
        <taxon>Basidiomycota</taxon>
        <taxon>Ustilaginomycotina</taxon>
        <taxon>Exobasidiomycetes</taxon>
        <taxon>Tilletiales</taxon>
        <taxon>Tilletiaceae</taxon>
        <taxon>Tilletia</taxon>
    </lineage>
</organism>
<feature type="compositionally biased region" description="Low complexity" evidence="8">
    <location>
        <begin position="502"/>
        <end position="526"/>
    </location>
</feature>
<dbReference type="Proteomes" id="UP000077521">
    <property type="component" value="Unassembled WGS sequence"/>
</dbReference>
<dbReference type="EMBL" id="LWDF02000133">
    <property type="protein sequence ID" value="KAE8256368.1"/>
    <property type="molecule type" value="Genomic_DNA"/>
</dbReference>
<sequence length="635" mass="71069">MSTVGKLSREEHRRQKDLDAARKAGTAPAEVDEEGKDINPHIPSFMSQAPWYLDTGRPSLRHQRKPESEQPVRADMNQWYARGQRAGPAATKFRKGACENCGAVSHKTRDCLERPRKKGAKWTGQDIAADEVLVDMAALDKDYDAKRDRWNGYDAAAHKKIVEQYEAVEEERRRLREEEIDQQTSTADLSTAKKLANKGKGKAVKEGEEGEEKQDDDDDDFGSSDEEDEDEDKYADKANMPGQKIDTDKRITIRNLRIREDRAKYLYNLNPESAYYDPKTRSMREAPDAGVRHEDAVFAGDNFSRAQGDTVAMQKLQLFAWQAEARGNDLHLQANPTVNEIQFREFQQKRDVLRQNTKGSILDKYGGAEHFDSVPKELLTGQSENYVEYSRSGQVIKGAQRVKIRSKYDEDIYENNHTAVWGSWYDLGSAEWGYGCCHSTIPNSYCTGQAGISAASTAGPSVVKKLAANNEAMAPPPVPSKRVSDEKDKAGESSKKRRRRSSSVSSSSSASSHSSYSSRSSGSGSDSEFDSDSDDSRRRRNRRSSKDKKGSSHRKSSSSKKKKRTSKSKVDETEAERLGLKEAAALNAAGRLKSRFGKGDGDEVSEEQMEAYRRTQANRSEDPMANYKDEDEDGA</sequence>
<feature type="compositionally biased region" description="Acidic residues" evidence="8">
    <location>
        <begin position="208"/>
        <end position="233"/>
    </location>
</feature>
<evidence type="ECO:0000313" key="10">
    <source>
        <dbReference type="EMBL" id="KAE8256368.1"/>
    </source>
</evidence>
<evidence type="ECO:0000313" key="11">
    <source>
        <dbReference type="Proteomes" id="UP000077521"/>
    </source>
</evidence>
<feature type="region of interest" description="Disordered" evidence="8">
    <location>
        <begin position="170"/>
        <end position="246"/>
    </location>
</feature>
<dbReference type="InterPro" id="IPR039974">
    <property type="entry name" value="Splicing_factor_SLU7"/>
</dbReference>
<accession>A0A177TQ63</accession>
<comment type="function">
    <text evidence="7">Involved in pre-mRNA splicing.</text>
</comment>
<feature type="compositionally biased region" description="Basic and acidic residues" evidence="8">
    <location>
        <begin position="7"/>
        <end position="22"/>
    </location>
</feature>
<feature type="region of interest" description="Disordered" evidence="8">
    <location>
        <begin position="469"/>
        <end position="635"/>
    </location>
</feature>
<name>A0A177TQ63_9BASI</name>
<dbReference type="AlphaFoldDB" id="A0A177TQ63"/>
<comment type="subunit">
    <text evidence="7">Associated with the spliceosome.</text>
</comment>
<feature type="compositionally biased region" description="Basic and acidic residues" evidence="8">
    <location>
        <begin position="568"/>
        <end position="580"/>
    </location>
</feature>
<gene>
    <name evidence="10" type="ORF">A4X13_0g2687</name>
</gene>
<feature type="region of interest" description="Disordered" evidence="8">
    <location>
        <begin position="1"/>
        <end position="78"/>
    </location>
</feature>
<dbReference type="GO" id="GO:0000398">
    <property type="term" value="P:mRNA splicing, via spliceosome"/>
    <property type="evidence" value="ECO:0007669"/>
    <property type="project" value="UniProtKB-UniRule"/>
</dbReference>
<feature type="domain" description="Pre-mRNA-splicing factor SLU7" evidence="9">
    <location>
        <begin position="142"/>
        <end position="423"/>
    </location>
</feature>
<dbReference type="PANTHER" id="PTHR12942:SF2">
    <property type="entry name" value="PRE-MRNA-SPLICING FACTOR SLU7"/>
    <property type="match status" value="1"/>
</dbReference>
<dbReference type="InterPro" id="IPR021715">
    <property type="entry name" value="Slu7_dom"/>
</dbReference>
<comment type="similarity">
    <text evidence="2 7">Belongs to the SLU7 family.</text>
</comment>
<evidence type="ECO:0000256" key="8">
    <source>
        <dbReference type="SAM" id="MobiDB-lite"/>
    </source>
</evidence>
<keyword evidence="11" id="KW-1185">Reference proteome</keyword>
<dbReference type="GO" id="GO:0005681">
    <property type="term" value="C:spliceosomal complex"/>
    <property type="evidence" value="ECO:0007669"/>
    <property type="project" value="UniProtKB-UniRule"/>
</dbReference>
<evidence type="ECO:0000259" key="9">
    <source>
        <dbReference type="Pfam" id="PF11708"/>
    </source>
</evidence>
<dbReference type="GO" id="GO:0030628">
    <property type="term" value="F:pre-mRNA 3'-splice site binding"/>
    <property type="evidence" value="ECO:0007669"/>
    <property type="project" value="UniProtKB-UniRule"/>
</dbReference>